<keyword evidence="4" id="KW-1185">Reference proteome</keyword>
<evidence type="ECO:0000313" key="4">
    <source>
        <dbReference type="Proteomes" id="UP000261704"/>
    </source>
</evidence>
<accession>A0A347UIJ3</accession>
<dbReference type="EMBL" id="CP032125">
    <property type="protein sequence ID" value="AXX98671.1"/>
    <property type="molecule type" value="Genomic_DNA"/>
</dbReference>
<organism evidence="3 4">
    <name type="scientific">Profundibacter amoris</name>
    <dbReference type="NCBI Taxonomy" id="2171755"/>
    <lineage>
        <taxon>Bacteria</taxon>
        <taxon>Pseudomonadati</taxon>
        <taxon>Pseudomonadota</taxon>
        <taxon>Alphaproteobacteria</taxon>
        <taxon>Rhodobacterales</taxon>
        <taxon>Paracoccaceae</taxon>
        <taxon>Profundibacter</taxon>
    </lineage>
</organism>
<dbReference type="AlphaFoldDB" id="A0A347UIJ3"/>
<reference evidence="3 4" key="1">
    <citation type="submission" date="2018-09" db="EMBL/GenBank/DDBJ databases">
        <title>Profundibacter amoris BAR1 gen. nov., sp. nov., a new member of the Roseobacter clade isolated at Lokis Castle Vent Field on the Arctic Mid-Oceanic Ridge.</title>
        <authorList>
            <person name="Le Moine Bauer S."/>
            <person name="Sjoeberg A.G."/>
            <person name="L'Haridon S."/>
            <person name="Stokke R."/>
            <person name="Roalkvam I."/>
            <person name="Steen I.H."/>
            <person name="Dahle H."/>
        </authorList>
    </citation>
    <scope>NUCLEOTIDE SEQUENCE [LARGE SCALE GENOMIC DNA]</scope>
    <source>
        <strain evidence="3 4">BAR1</strain>
    </source>
</reference>
<proteinExistence type="predicted"/>
<evidence type="ECO:0000313" key="3">
    <source>
        <dbReference type="EMBL" id="AXX98671.1"/>
    </source>
</evidence>
<evidence type="ECO:0000256" key="1">
    <source>
        <dbReference type="SAM" id="MobiDB-lite"/>
    </source>
</evidence>
<sequence length="302" mass="32376">MKRTFGVTWGKIGRLTILASVAITLAGCEEGKTFNPFKPKAQADGTTVASQRPGKSVERDVEAPELFHKTESGLWDGRPSLGGVWVAHPDVKEPLRVIIRNEANGKSITGALFRRERENPGPRIQVSSDAASELKMLAGQPVKLDIVALRREKVEEVAPEPAPEPVPETAPTKETLDTPEAIEEKPLDPIASAAAAIDAAEGKPVARPTPPTPKPAAAPAVAPSKLAKPYVQLGTFGSKENADKVIEDMRKVGLFATANEQTSNGKTVWRVLVGPAGRRAERTAMLRKVKSMGFKDAYIVSN</sequence>
<dbReference type="PROSITE" id="PS51257">
    <property type="entry name" value="PROKAR_LIPOPROTEIN"/>
    <property type="match status" value="1"/>
</dbReference>
<dbReference type="GO" id="GO:0042834">
    <property type="term" value="F:peptidoglycan binding"/>
    <property type="evidence" value="ECO:0007669"/>
    <property type="project" value="InterPro"/>
</dbReference>
<feature type="domain" description="SPOR" evidence="2">
    <location>
        <begin position="223"/>
        <end position="302"/>
    </location>
</feature>
<feature type="region of interest" description="Disordered" evidence="1">
    <location>
        <begin position="37"/>
        <end position="58"/>
    </location>
</feature>
<dbReference type="RefSeq" id="WP_118943325.1">
    <property type="nucleotide sequence ID" value="NZ_CP032125.1"/>
</dbReference>
<dbReference type="Pfam" id="PF05036">
    <property type="entry name" value="SPOR"/>
    <property type="match status" value="1"/>
</dbReference>
<dbReference type="KEGG" id="pamo:BAR1_12520"/>
<dbReference type="Gene3D" id="3.30.70.1070">
    <property type="entry name" value="Sporulation related repeat"/>
    <property type="match status" value="1"/>
</dbReference>
<feature type="region of interest" description="Disordered" evidence="1">
    <location>
        <begin position="155"/>
        <end position="174"/>
    </location>
</feature>
<gene>
    <name evidence="3" type="ORF">BAR1_12520</name>
</gene>
<protein>
    <submittedName>
        <fullName evidence="3">SPOR domain-containing protein</fullName>
    </submittedName>
</protein>
<dbReference type="Proteomes" id="UP000261704">
    <property type="component" value="Chromosome"/>
</dbReference>
<evidence type="ECO:0000259" key="2">
    <source>
        <dbReference type="PROSITE" id="PS51724"/>
    </source>
</evidence>
<feature type="region of interest" description="Disordered" evidence="1">
    <location>
        <begin position="199"/>
        <end position="221"/>
    </location>
</feature>
<dbReference type="SUPFAM" id="SSF110997">
    <property type="entry name" value="Sporulation related repeat"/>
    <property type="match status" value="1"/>
</dbReference>
<feature type="compositionally biased region" description="Pro residues" evidence="1">
    <location>
        <begin position="207"/>
        <end position="216"/>
    </location>
</feature>
<dbReference type="OrthoDB" id="9766672at2"/>
<dbReference type="PROSITE" id="PS51724">
    <property type="entry name" value="SPOR"/>
    <property type="match status" value="1"/>
</dbReference>
<dbReference type="InterPro" id="IPR036680">
    <property type="entry name" value="SPOR-like_sf"/>
</dbReference>
<name>A0A347UIJ3_9RHOB</name>
<dbReference type="InterPro" id="IPR007730">
    <property type="entry name" value="SPOR-like_dom"/>
</dbReference>